<dbReference type="EMBL" id="MK500334">
    <property type="protein sequence ID" value="QBK86295.1"/>
    <property type="molecule type" value="Genomic_DNA"/>
</dbReference>
<protein>
    <submittedName>
        <fullName evidence="1">Uncharacterized protein</fullName>
    </submittedName>
</protein>
<proteinExistence type="predicted"/>
<reference evidence="1" key="1">
    <citation type="journal article" date="2019" name="MBio">
        <title>Virus Genomes from Deep Sea Sediments Expand the Ocean Megavirome and Support Independent Origins of Viral Gigantism.</title>
        <authorList>
            <person name="Backstrom D."/>
            <person name="Yutin N."/>
            <person name="Jorgensen S.L."/>
            <person name="Dharamshi J."/>
            <person name="Homa F."/>
            <person name="Zaremba-Niedwiedzka K."/>
            <person name="Spang A."/>
            <person name="Wolf Y.I."/>
            <person name="Koonin E.V."/>
            <person name="Ettema T.J."/>
        </authorList>
    </citation>
    <scope>NUCLEOTIDE SEQUENCE</scope>
</reference>
<accession>A0A481YU50</accession>
<sequence>MEIKRIVIHPIKYDLDDIWTHSAILQLNLHDGSIITHNHDPKSDKPQMYNCNFSPSNCELTGNLFTYDRISGTGFSLFNHLPTNISNEIHIYITAGGPFLAFNMRIRNKEVEHHETMPPSIKTS</sequence>
<evidence type="ECO:0000313" key="1">
    <source>
        <dbReference type="EMBL" id="QBK86295.1"/>
    </source>
</evidence>
<name>A0A481YU50_9VIRU</name>
<organism evidence="1">
    <name type="scientific">Marseillevirus LCMAC102</name>
    <dbReference type="NCBI Taxonomy" id="2506603"/>
    <lineage>
        <taxon>Viruses</taxon>
        <taxon>Varidnaviria</taxon>
        <taxon>Bamfordvirae</taxon>
        <taxon>Nucleocytoviricota</taxon>
        <taxon>Megaviricetes</taxon>
        <taxon>Pimascovirales</taxon>
        <taxon>Pimascovirales incertae sedis</taxon>
        <taxon>Marseilleviridae</taxon>
    </lineage>
</organism>
<gene>
    <name evidence="1" type="ORF">LCMAC102_00900</name>
</gene>